<evidence type="ECO:0000313" key="2">
    <source>
        <dbReference type="Proteomes" id="UP000034164"/>
    </source>
</evidence>
<organism evidence="1 2">
    <name type="scientific">[Emmonsia] crescens</name>
    <dbReference type="NCBI Taxonomy" id="73230"/>
    <lineage>
        <taxon>Eukaryota</taxon>
        <taxon>Fungi</taxon>
        <taxon>Dikarya</taxon>
        <taxon>Ascomycota</taxon>
        <taxon>Pezizomycotina</taxon>
        <taxon>Eurotiomycetes</taxon>
        <taxon>Eurotiomycetidae</taxon>
        <taxon>Onygenales</taxon>
        <taxon>Ajellomycetaceae</taxon>
        <taxon>Emergomyces</taxon>
    </lineage>
</organism>
<comment type="caution">
    <text evidence="1">The sequence shown here is derived from an EMBL/GenBank/DDBJ whole genome shotgun (WGS) entry which is preliminary data.</text>
</comment>
<dbReference type="AlphaFoldDB" id="A0A0G2IA75"/>
<accession>A0A0G2IA75</accession>
<sequence>MPLVYLTLPTRHDFPTCSNLHWAPGSRWTHSNPVCLSKLFLRSLTVAQIWFRDGVVICSPQSLTLLLALCLHDTPQFPSPPQLRNQRLTKTRSIHMLMLQTSADLPSLLIFWRTRVARLRTTSTMP</sequence>
<gene>
    <name evidence="1" type="ORF">EMCG_06760</name>
</gene>
<reference evidence="2" key="1">
    <citation type="journal article" date="2015" name="PLoS Genet.">
        <title>The dynamic genome and transcriptome of the human fungal pathogen Blastomyces and close relative Emmonsia.</title>
        <authorList>
            <person name="Munoz J.F."/>
            <person name="Gauthier G.M."/>
            <person name="Desjardins C.A."/>
            <person name="Gallo J.E."/>
            <person name="Holder J."/>
            <person name="Sullivan T.D."/>
            <person name="Marty A.J."/>
            <person name="Carmen J.C."/>
            <person name="Chen Z."/>
            <person name="Ding L."/>
            <person name="Gujja S."/>
            <person name="Magrini V."/>
            <person name="Misas E."/>
            <person name="Mitreva M."/>
            <person name="Priest M."/>
            <person name="Saif S."/>
            <person name="Whiston E.A."/>
            <person name="Young S."/>
            <person name="Zeng Q."/>
            <person name="Goldman W.E."/>
            <person name="Mardis E.R."/>
            <person name="Taylor J.W."/>
            <person name="McEwen J.G."/>
            <person name="Clay O.K."/>
            <person name="Klein B.S."/>
            <person name="Cuomo C.A."/>
        </authorList>
    </citation>
    <scope>NUCLEOTIDE SEQUENCE [LARGE SCALE GENOMIC DNA]</scope>
    <source>
        <strain evidence="2">UAMH 3008</strain>
    </source>
</reference>
<dbReference type="EMBL" id="LCZI01000233">
    <property type="protein sequence ID" value="KKZ67567.1"/>
    <property type="molecule type" value="Genomic_DNA"/>
</dbReference>
<evidence type="ECO:0000313" key="1">
    <source>
        <dbReference type="EMBL" id="KKZ67567.1"/>
    </source>
</evidence>
<dbReference type="Proteomes" id="UP000034164">
    <property type="component" value="Unassembled WGS sequence"/>
</dbReference>
<name>A0A0G2IA75_9EURO</name>
<protein>
    <submittedName>
        <fullName evidence="1">Uncharacterized protein</fullName>
    </submittedName>
</protein>
<proteinExistence type="predicted"/>
<dbReference type="VEuPathDB" id="FungiDB:EMCG_06760"/>